<organism evidence="3 4">
    <name type="scientific">Quadrisphaera granulorum</name>
    <dbReference type="NCBI Taxonomy" id="317664"/>
    <lineage>
        <taxon>Bacteria</taxon>
        <taxon>Bacillati</taxon>
        <taxon>Actinomycetota</taxon>
        <taxon>Actinomycetes</taxon>
        <taxon>Kineosporiales</taxon>
        <taxon>Kineosporiaceae</taxon>
        <taxon>Quadrisphaera</taxon>
    </lineage>
</organism>
<sequence length="145" mass="16035">MHAGGVTEDFNTRVIREFRENDGRVGPPFEGAPMILVHHRGRRSGTEHVAPLVFQQVDAAFAVFASKGGAPVHPQWYANLLANPDTTAEVGAEHGGREVPVRARELHGEERAGVWEEQKRRMPGFADYEVKAAPRVIPVVLLEPR</sequence>
<dbReference type="PANTHER" id="PTHR39428:SF3">
    <property type="entry name" value="DEAZAFLAVIN-DEPENDENT NITROREDUCTASE"/>
    <property type="match status" value="1"/>
</dbReference>
<dbReference type="Proteomes" id="UP000245469">
    <property type="component" value="Unassembled WGS sequence"/>
</dbReference>
<reference evidence="3 4" key="1">
    <citation type="submission" date="2018-03" db="EMBL/GenBank/DDBJ databases">
        <title>Genomic Encyclopedia of Archaeal and Bacterial Type Strains, Phase II (KMG-II): from individual species to whole genera.</title>
        <authorList>
            <person name="Goeker M."/>
        </authorList>
    </citation>
    <scope>NUCLEOTIDE SEQUENCE [LARGE SCALE GENOMIC DNA]</scope>
    <source>
        <strain evidence="3 4">DSM 44889</strain>
    </source>
</reference>
<dbReference type="InterPro" id="IPR012349">
    <property type="entry name" value="Split_barrel_FMN-bd"/>
</dbReference>
<dbReference type="Pfam" id="PF04075">
    <property type="entry name" value="F420H2_quin_red"/>
    <property type="match status" value="1"/>
</dbReference>
<dbReference type="EMBL" id="QGDQ01000042">
    <property type="protein sequence ID" value="PWJ47054.1"/>
    <property type="molecule type" value="Genomic_DNA"/>
</dbReference>
<gene>
    <name evidence="3" type="ORF">BXY45_14216</name>
</gene>
<proteinExistence type="inferred from homology"/>
<dbReference type="GO" id="GO:0070967">
    <property type="term" value="F:coenzyme F420 binding"/>
    <property type="evidence" value="ECO:0007669"/>
    <property type="project" value="TreeGrafter"/>
</dbReference>
<dbReference type="InterPro" id="IPR004378">
    <property type="entry name" value="F420H2_quin_Rdtase"/>
</dbReference>
<dbReference type="NCBIfam" id="TIGR00026">
    <property type="entry name" value="hi_GC_TIGR00026"/>
    <property type="match status" value="1"/>
</dbReference>
<dbReference type="PANTHER" id="PTHR39428">
    <property type="entry name" value="F420H(2)-DEPENDENT QUINONE REDUCTASE RV1261C"/>
    <property type="match status" value="1"/>
</dbReference>
<dbReference type="Gene3D" id="2.30.110.10">
    <property type="entry name" value="Electron Transport, Fmn-binding Protein, Chain A"/>
    <property type="match status" value="1"/>
</dbReference>
<dbReference type="GO" id="GO:0005886">
    <property type="term" value="C:plasma membrane"/>
    <property type="evidence" value="ECO:0007669"/>
    <property type="project" value="TreeGrafter"/>
</dbReference>
<name>A0A315ZQW6_9ACTN</name>
<comment type="caution">
    <text evidence="3">The sequence shown here is derived from an EMBL/GenBank/DDBJ whole genome shotgun (WGS) entry which is preliminary data.</text>
</comment>
<comment type="similarity">
    <text evidence="1">Belongs to the F420H(2)-dependent quinone reductase family.</text>
</comment>
<keyword evidence="4" id="KW-1185">Reference proteome</keyword>
<evidence type="ECO:0000256" key="2">
    <source>
        <dbReference type="ARBA" id="ARBA00049106"/>
    </source>
</evidence>
<comment type="catalytic activity">
    <reaction evidence="2">
        <text>oxidized coenzyme F420-(gamma-L-Glu)(n) + a quinol + H(+) = reduced coenzyme F420-(gamma-L-Glu)(n) + a quinone</text>
        <dbReference type="Rhea" id="RHEA:39663"/>
        <dbReference type="Rhea" id="RHEA-COMP:12939"/>
        <dbReference type="Rhea" id="RHEA-COMP:14378"/>
        <dbReference type="ChEBI" id="CHEBI:15378"/>
        <dbReference type="ChEBI" id="CHEBI:24646"/>
        <dbReference type="ChEBI" id="CHEBI:132124"/>
        <dbReference type="ChEBI" id="CHEBI:133980"/>
        <dbReference type="ChEBI" id="CHEBI:139511"/>
    </reaction>
</comment>
<evidence type="ECO:0000313" key="4">
    <source>
        <dbReference type="Proteomes" id="UP000245469"/>
    </source>
</evidence>
<dbReference type="AlphaFoldDB" id="A0A315ZQW6"/>
<protein>
    <submittedName>
        <fullName evidence="3">Deazaflavin-dependent oxidoreductase (Nitroreductase family)</fullName>
    </submittedName>
</protein>
<evidence type="ECO:0000256" key="1">
    <source>
        <dbReference type="ARBA" id="ARBA00008710"/>
    </source>
</evidence>
<evidence type="ECO:0000313" key="3">
    <source>
        <dbReference type="EMBL" id="PWJ47054.1"/>
    </source>
</evidence>
<dbReference type="GO" id="GO:0016491">
    <property type="term" value="F:oxidoreductase activity"/>
    <property type="evidence" value="ECO:0007669"/>
    <property type="project" value="InterPro"/>
</dbReference>
<accession>A0A315ZQW6</accession>